<evidence type="ECO:0000256" key="6">
    <source>
        <dbReference type="ARBA" id="ARBA00023014"/>
    </source>
</evidence>
<dbReference type="InterPro" id="IPR051329">
    <property type="entry name" value="NIR_SIR_4Fe-4S"/>
</dbReference>
<evidence type="ECO:0000313" key="10">
    <source>
        <dbReference type="Proteomes" id="UP000184693"/>
    </source>
</evidence>
<dbReference type="Proteomes" id="UP000184693">
    <property type="component" value="Unassembled WGS sequence"/>
</dbReference>
<evidence type="ECO:0000259" key="8">
    <source>
        <dbReference type="Pfam" id="PF03460"/>
    </source>
</evidence>
<dbReference type="InterPro" id="IPR005117">
    <property type="entry name" value="NiRdtase/SiRdtase_haem-b_fer"/>
</dbReference>
<dbReference type="InterPro" id="IPR036136">
    <property type="entry name" value="Nit/Sulf_reduc_fer-like_dom_sf"/>
</dbReference>
<feature type="domain" description="Nitrite/Sulfite reductase ferredoxin-like" evidence="8">
    <location>
        <begin position="301"/>
        <end position="366"/>
    </location>
</feature>
<dbReference type="GO" id="GO:0051539">
    <property type="term" value="F:4 iron, 4 sulfur cluster binding"/>
    <property type="evidence" value="ECO:0007669"/>
    <property type="project" value="UniProtKB-KW"/>
</dbReference>
<dbReference type="Gene3D" id="3.90.480.10">
    <property type="entry name" value="Sulfite Reductase Hemoprotein,Domain 2"/>
    <property type="match status" value="1"/>
</dbReference>
<evidence type="ECO:0000313" key="9">
    <source>
        <dbReference type="EMBL" id="SIO50987.1"/>
    </source>
</evidence>
<organism evidence="9 10">
    <name type="scientific">Paraburkholderia phenazinium</name>
    <dbReference type="NCBI Taxonomy" id="60549"/>
    <lineage>
        <taxon>Bacteria</taxon>
        <taxon>Pseudomonadati</taxon>
        <taxon>Pseudomonadota</taxon>
        <taxon>Betaproteobacteria</taxon>
        <taxon>Burkholderiales</taxon>
        <taxon>Burkholderiaceae</taxon>
        <taxon>Paraburkholderia</taxon>
    </lineage>
</organism>
<dbReference type="PANTHER" id="PTHR32439">
    <property type="entry name" value="FERREDOXIN--NITRITE REDUCTASE, CHLOROPLASTIC"/>
    <property type="match status" value="1"/>
</dbReference>
<dbReference type="SUPFAM" id="SSF56014">
    <property type="entry name" value="Nitrite and sulphite reductase 4Fe-4S domain-like"/>
    <property type="match status" value="2"/>
</dbReference>
<dbReference type="GO" id="GO:0020037">
    <property type="term" value="F:heme binding"/>
    <property type="evidence" value="ECO:0007669"/>
    <property type="project" value="InterPro"/>
</dbReference>
<gene>
    <name evidence="9" type="ORF">SAMN05444168_5893</name>
</gene>
<keyword evidence="1" id="KW-0004">4Fe-4S</keyword>
<feature type="domain" description="Nitrite/Sulfite reductase ferredoxin-like" evidence="8">
    <location>
        <begin position="35"/>
        <end position="97"/>
    </location>
</feature>
<dbReference type="Gene3D" id="3.30.413.10">
    <property type="entry name" value="Sulfite Reductase Hemoprotein, domain 1"/>
    <property type="match status" value="2"/>
</dbReference>
<dbReference type="EMBL" id="FSRM01000002">
    <property type="protein sequence ID" value="SIO50987.1"/>
    <property type="molecule type" value="Genomic_DNA"/>
</dbReference>
<name>A0A1N6K3T7_9BURK</name>
<proteinExistence type="predicted"/>
<protein>
    <submittedName>
        <fullName evidence="9">Precorrin-3B synthase</fullName>
    </submittedName>
</protein>
<keyword evidence="6" id="KW-0411">Iron-sulfur</keyword>
<dbReference type="GO" id="GO:0016491">
    <property type="term" value="F:oxidoreductase activity"/>
    <property type="evidence" value="ECO:0007669"/>
    <property type="project" value="UniProtKB-KW"/>
</dbReference>
<sequence length="483" mass="50993">MHFRPYVNRPPLPASSNVAPYSSACPGLLHIVAARDGGLCRIRLPGGTIGAAQLHALASAAERHAGGPVELTNRANLQLRGIRAGHETALSQALLEAGFGPRGHHETSRADAQAADARRNLMLSPAAGRDPDALIDTRALAASLLDTLQNEPRFAALSPKFSVQLDGGERLAMLEHPHDIWFAAQPDGTGVGFAFGLAGCPSPGIYKAGGNMLNPALEASADIPALGIVGPEQVPALLNALLRAFLDLATPQQPRMRDLLRTHAASSILQRAQTYLDFQPRTVRAWTRRIADPALRFGPQPQATAGLWWVGGQPPLGRLDTRTLHALAELAHAANTQATVIVTPWQSILIPDLAKTAVAPTVAAMERLGFICDPQAAYAGLIACAGSSGCAKARADTKADAQYLAEHLPQLRPAALELHLSGCERSCAAAHCAAHTLLAVAPGHYDLYERDGGPGFGRLVAHDLNLEQIKTVLTTTARSPIDV</sequence>
<keyword evidence="4" id="KW-0560">Oxidoreductase</keyword>
<evidence type="ECO:0000256" key="1">
    <source>
        <dbReference type="ARBA" id="ARBA00022485"/>
    </source>
</evidence>
<accession>A0A1N6K3T7</accession>
<evidence type="ECO:0000256" key="2">
    <source>
        <dbReference type="ARBA" id="ARBA00022617"/>
    </source>
</evidence>
<feature type="domain" description="Nitrite/sulphite reductase 4Fe-4S" evidence="7">
    <location>
        <begin position="115"/>
        <end position="275"/>
    </location>
</feature>
<keyword evidence="3" id="KW-0479">Metal-binding</keyword>
<dbReference type="GO" id="GO:0046872">
    <property type="term" value="F:metal ion binding"/>
    <property type="evidence" value="ECO:0007669"/>
    <property type="project" value="UniProtKB-KW"/>
</dbReference>
<dbReference type="Pfam" id="PF01077">
    <property type="entry name" value="NIR_SIR"/>
    <property type="match status" value="1"/>
</dbReference>
<keyword evidence="5" id="KW-0408">Iron</keyword>
<dbReference type="Pfam" id="PF03460">
    <property type="entry name" value="NIR_SIR_ferr"/>
    <property type="match status" value="2"/>
</dbReference>
<dbReference type="InterPro" id="IPR045854">
    <property type="entry name" value="NO2/SO3_Rdtase_4Fe4S_sf"/>
</dbReference>
<dbReference type="SUPFAM" id="SSF55124">
    <property type="entry name" value="Nitrite/Sulfite reductase N-terminal domain-like"/>
    <property type="match status" value="2"/>
</dbReference>
<dbReference type="AlphaFoldDB" id="A0A1N6K3T7"/>
<reference evidence="9 10" key="1">
    <citation type="submission" date="2016-11" db="EMBL/GenBank/DDBJ databases">
        <authorList>
            <person name="Jaros S."/>
            <person name="Januszkiewicz K."/>
            <person name="Wedrychowicz H."/>
        </authorList>
    </citation>
    <scope>NUCLEOTIDE SEQUENCE [LARGE SCALE GENOMIC DNA]</scope>
    <source>
        <strain evidence="9 10">GAS86</strain>
    </source>
</reference>
<dbReference type="PANTHER" id="PTHR32439:SF9">
    <property type="entry name" value="BLR3264 PROTEIN"/>
    <property type="match status" value="1"/>
</dbReference>
<evidence type="ECO:0000259" key="7">
    <source>
        <dbReference type="Pfam" id="PF01077"/>
    </source>
</evidence>
<dbReference type="InterPro" id="IPR012798">
    <property type="entry name" value="Cbl_synth_CobG-like"/>
</dbReference>
<evidence type="ECO:0000256" key="5">
    <source>
        <dbReference type="ARBA" id="ARBA00023004"/>
    </source>
</evidence>
<dbReference type="InterPro" id="IPR006067">
    <property type="entry name" value="NO2/SO3_Rdtase_4Fe4S_dom"/>
</dbReference>
<dbReference type="NCBIfam" id="TIGR02435">
    <property type="entry name" value="CobG"/>
    <property type="match status" value="1"/>
</dbReference>
<evidence type="ECO:0000256" key="4">
    <source>
        <dbReference type="ARBA" id="ARBA00023002"/>
    </source>
</evidence>
<evidence type="ECO:0000256" key="3">
    <source>
        <dbReference type="ARBA" id="ARBA00022723"/>
    </source>
</evidence>
<dbReference type="RefSeq" id="WP_254368987.1">
    <property type="nucleotide sequence ID" value="NZ_FSRM01000002.1"/>
</dbReference>
<keyword evidence="2" id="KW-0349">Heme</keyword>